<dbReference type="SMART" id="SM00360">
    <property type="entry name" value="RRM"/>
    <property type="match status" value="1"/>
</dbReference>
<evidence type="ECO:0000259" key="2">
    <source>
        <dbReference type="PROSITE" id="PS50102"/>
    </source>
</evidence>
<reference evidence="3" key="2">
    <citation type="submission" date="2021-01" db="EMBL/GenBank/DDBJ databases">
        <authorList>
            <person name="Schikora-Tamarit M.A."/>
        </authorList>
    </citation>
    <scope>NUCLEOTIDE SEQUENCE</scope>
    <source>
        <strain evidence="3">CBS2887</strain>
    </source>
</reference>
<evidence type="ECO:0000256" key="1">
    <source>
        <dbReference type="PROSITE-ProRule" id="PRU00176"/>
    </source>
</evidence>
<dbReference type="InterPro" id="IPR008111">
    <property type="entry name" value="RNA-bd_8"/>
</dbReference>
<dbReference type="GO" id="GO:0006396">
    <property type="term" value="P:RNA processing"/>
    <property type="evidence" value="ECO:0007669"/>
    <property type="project" value="InterPro"/>
</dbReference>
<dbReference type="OrthoDB" id="15688at2759"/>
<protein>
    <recommendedName>
        <fullName evidence="2">RRM domain-containing protein</fullName>
    </recommendedName>
</protein>
<dbReference type="GO" id="GO:0003723">
    <property type="term" value="F:RNA binding"/>
    <property type="evidence" value="ECO:0007669"/>
    <property type="project" value="UniProtKB-UniRule"/>
</dbReference>
<name>A0A9P8Q5L5_WICPI</name>
<dbReference type="Gene3D" id="3.30.70.330">
    <property type="match status" value="1"/>
</dbReference>
<gene>
    <name evidence="3" type="ORF">WICPIJ_004555</name>
</gene>
<dbReference type="PANTHER" id="PTHR45894">
    <property type="entry name" value="RNA-BINDING PROTEIN 8A"/>
    <property type="match status" value="1"/>
</dbReference>
<keyword evidence="1" id="KW-0694">RNA-binding</keyword>
<dbReference type="AlphaFoldDB" id="A0A9P8Q5L5"/>
<dbReference type="Pfam" id="PF00076">
    <property type="entry name" value="RRM_1"/>
    <property type="match status" value="1"/>
</dbReference>
<dbReference type="PROSITE" id="PS50102">
    <property type="entry name" value="RRM"/>
    <property type="match status" value="1"/>
</dbReference>
<sequence>MKNQDSAMDIDIEPTTIPVSNEGIPIEKSIQGYVLIISNVHEETTEEDLTDFLEEFGKVKDIHLNLDRQTGYAKGYAFAEFETLEEAQRAKSQGDGEDLLGHILSIDFAFVKGEVLTPLGNERERSRSRSPERYKD</sequence>
<proteinExistence type="predicted"/>
<comment type="caution">
    <text evidence="3">The sequence shown here is derived from an EMBL/GenBank/DDBJ whole genome shotgun (WGS) entry which is preliminary data.</text>
</comment>
<dbReference type="Proteomes" id="UP000774326">
    <property type="component" value="Unassembled WGS sequence"/>
</dbReference>
<organism evidence="3 4">
    <name type="scientific">Wickerhamomyces pijperi</name>
    <name type="common">Yeast</name>
    <name type="synonym">Pichia pijperi</name>
    <dbReference type="NCBI Taxonomy" id="599730"/>
    <lineage>
        <taxon>Eukaryota</taxon>
        <taxon>Fungi</taxon>
        <taxon>Dikarya</taxon>
        <taxon>Ascomycota</taxon>
        <taxon>Saccharomycotina</taxon>
        <taxon>Saccharomycetes</taxon>
        <taxon>Phaffomycetales</taxon>
        <taxon>Wickerhamomycetaceae</taxon>
        <taxon>Wickerhamomyces</taxon>
    </lineage>
</organism>
<dbReference type="GO" id="GO:0005737">
    <property type="term" value="C:cytoplasm"/>
    <property type="evidence" value="ECO:0007669"/>
    <property type="project" value="InterPro"/>
</dbReference>
<dbReference type="InterPro" id="IPR000504">
    <property type="entry name" value="RRM_dom"/>
</dbReference>
<dbReference type="EMBL" id="JAEUBG010002471">
    <property type="protein sequence ID" value="KAH3684461.1"/>
    <property type="molecule type" value="Genomic_DNA"/>
</dbReference>
<keyword evidence="4" id="KW-1185">Reference proteome</keyword>
<accession>A0A9P8Q5L5</accession>
<dbReference type="SUPFAM" id="SSF54928">
    <property type="entry name" value="RNA-binding domain, RBD"/>
    <property type="match status" value="1"/>
</dbReference>
<reference evidence="3" key="1">
    <citation type="journal article" date="2021" name="Open Biol.">
        <title>Shared evolutionary footprints suggest mitochondrial oxidative damage underlies multiple complex I losses in fungi.</title>
        <authorList>
            <person name="Schikora-Tamarit M.A."/>
            <person name="Marcet-Houben M."/>
            <person name="Nosek J."/>
            <person name="Gabaldon T."/>
        </authorList>
    </citation>
    <scope>NUCLEOTIDE SEQUENCE</scope>
    <source>
        <strain evidence="3">CBS2887</strain>
    </source>
</reference>
<evidence type="ECO:0000313" key="3">
    <source>
        <dbReference type="EMBL" id="KAH3684461.1"/>
    </source>
</evidence>
<evidence type="ECO:0000313" key="4">
    <source>
        <dbReference type="Proteomes" id="UP000774326"/>
    </source>
</evidence>
<dbReference type="GO" id="GO:0005634">
    <property type="term" value="C:nucleus"/>
    <property type="evidence" value="ECO:0007669"/>
    <property type="project" value="InterPro"/>
</dbReference>
<dbReference type="InterPro" id="IPR012677">
    <property type="entry name" value="Nucleotide-bd_a/b_plait_sf"/>
</dbReference>
<feature type="domain" description="RRM" evidence="2">
    <location>
        <begin position="33"/>
        <end position="111"/>
    </location>
</feature>
<dbReference type="InterPro" id="IPR035979">
    <property type="entry name" value="RBD_domain_sf"/>
</dbReference>